<proteinExistence type="predicted"/>
<accession>A0AAP1W670</accession>
<dbReference type="RefSeq" id="WP_190595780.1">
    <property type="nucleotide sequence ID" value="NZ_JACXKJ010000002.1"/>
</dbReference>
<gene>
    <name evidence="2" type="ORF">IHV20_04340</name>
</gene>
<reference evidence="2" key="1">
    <citation type="submission" date="2020-09" db="EMBL/GenBank/DDBJ databases">
        <title>Distribution of Beta-Lactamase Producing Gram-Negative Bacterial Isolates in Isabela River of Santo Domingo, Dominican Republic.</title>
        <authorList>
            <person name="Calderon V."/>
            <person name="Bonnelly R."/>
            <person name="Del Rosario C."/>
            <person name="Duarte A."/>
            <person name="Barauna R."/>
            <person name="Juca Ramos R.T."/>
            <person name="Perdomo O.P."/>
            <person name="Rodriguez De Francisco L.E."/>
            <person name="Franco De Los Santos E.F."/>
        </authorList>
    </citation>
    <scope>NUCLEOTIDE SEQUENCE</scope>
    <source>
        <strain evidence="2">INTEC_BI15</strain>
    </source>
</reference>
<dbReference type="InterPro" id="IPR016181">
    <property type="entry name" value="Acyl_CoA_acyltransferase"/>
</dbReference>
<protein>
    <submittedName>
        <fullName evidence="2">GNAT family N-acetyltransferase</fullName>
    </submittedName>
</protein>
<dbReference type="InterPro" id="IPR000182">
    <property type="entry name" value="GNAT_dom"/>
</dbReference>
<dbReference type="Pfam" id="PF00583">
    <property type="entry name" value="Acetyltransf_1"/>
    <property type="match status" value="1"/>
</dbReference>
<feature type="domain" description="N-acetyltransferase" evidence="1">
    <location>
        <begin position="95"/>
        <end position="137"/>
    </location>
</feature>
<name>A0AAP1W670_ACIBA</name>
<comment type="caution">
    <text evidence="2">The sequence shown here is derived from an EMBL/GenBank/DDBJ whole genome shotgun (WGS) entry which is preliminary data.</text>
</comment>
<organism evidence="2 3">
    <name type="scientific">Acinetobacter baumannii</name>
    <dbReference type="NCBI Taxonomy" id="470"/>
    <lineage>
        <taxon>Bacteria</taxon>
        <taxon>Pseudomonadati</taxon>
        <taxon>Pseudomonadota</taxon>
        <taxon>Gammaproteobacteria</taxon>
        <taxon>Moraxellales</taxon>
        <taxon>Moraxellaceae</taxon>
        <taxon>Acinetobacter</taxon>
        <taxon>Acinetobacter calcoaceticus/baumannii complex</taxon>
    </lineage>
</organism>
<dbReference type="Gene3D" id="3.40.630.30">
    <property type="match status" value="1"/>
</dbReference>
<dbReference type="Proteomes" id="UP000655940">
    <property type="component" value="Unassembled WGS sequence"/>
</dbReference>
<dbReference type="EMBL" id="JACZEI010000003">
    <property type="protein sequence ID" value="MBE0329387.1"/>
    <property type="molecule type" value="Genomic_DNA"/>
</dbReference>
<evidence type="ECO:0000259" key="1">
    <source>
        <dbReference type="Pfam" id="PF00583"/>
    </source>
</evidence>
<dbReference type="AlphaFoldDB" id="A0AAP1W670"/>
<sequence>MNIVSFPQPEEDELISLKEKNEISGLIRKFAIEKFGYKRVYVSSAALSSKMPQASVTIALRKSLIDLYLRFGKYAIAAHKDKKYIVIARMGFKKQKNGYGTALLKELCNFGEKFGYEYLEIECPNPDCQAFMKKLGFKDEFYLPIDQLKKSIQAYELSKQAKVSLL</sequence>
<dbReference type="GO" id="GO:0016747">
    <property type="term" value="F:acyltransferase activity, transferring groups other than amino-acyl groups"/>
    <property type="evidence" value="ECO:0007669"/>
    <property type="project" value="InterPro"/>
</dbReference>
<evidence type="ECO:0000313" key="2">
    <source>
        <dbReference type="EMBL" id="MBE0329387.1"/>
    </source>
</evidence>
<dbReference type="SUPFAM" id="SSF55729">
    <property type="entry name" value="Acyl-CoA N-acyltransferases (Nat)"/>
    <property type="match status" value="1"/>
</dbReference>
<evidence type="ECO:0000313" key="3">
    <source>
        <dbReference type="Proteomes" id="UP000655940"/>
    </source>
</evidence>